<evidence type="ECO:0000256" key="2">
    <source>
        <dbReference type="ARBA" id="ARBA00023295"/>
    </source>
</evidence>
<protein>
    <submittedName>
        <fullName evidence="7">Glycosyl hydrolase family 26</fullName>
    </submittedName>
</protein>
<dbReference type="AlphaFoldDB" id="A0A562IWN8"/>
<feature type="active site" description="Nucleophile" evidence="3">
    <location>
        <position position="310"/>
    </location>
</feature>
<keyword evidence="5" id="KW-1133">Transmembrane helix</keyword>
<feature type="active site" description="Proton donor" evidence="3">
    <location>
        <position position="187"/>
    </location>
</feature>
<dbReference type="InterPro" id="IPR022790">
    <property type="entry name" value="GH26_dom"/>
</dbReference>
<evidence type="ECO:0000256" key="3">
    <source>
        <dbReference type="PROSITE-ProRule" id="PRU01100"/>
    </source>
</evidence>
<feature type="region of interest" description="Disordered" evidence="4">
    <location>
        <begin position="54"/>
        <end position="78"/>
    </location>
</feature>
<organism evidence="7 8">
    <name type="scientific">Modestobacter roseus</name>
    <dbReference type="NCBI Taxonomy" id="1181884"/>
    <lineage>
        <taxon>Bacteria</taxon>
        <taxon>Bacillati</taxon>
        <taxon>Actinomycetota</taxon>
        <taxon>Actinomycetes</taxon>
        <taxon>Geodermatophilales</taxon>
        <taxon>Geodermatophilaceae</taxon>
        <taxon>Modestobacter</taxon>
    </lineage>
</organism>
<proteinExistence type="inferred from homology"/>
<dbReference type="Pfam" id="PF02156">
    <property type="entry name" value="Glyco_hydro_26"/>
    <property type="match status" value="1"/>
</dbReference>
<evidence type="ECO:0000259" key="6">
    <source>
        <dbReference type="PROSITE" id="PS51764"/>
    </source>
</evidence>
<keyword evidence="5" id="KW-0472">Membrane</keyword>
<feature type="domain" description="GH26" evidence="6">
    <location>
        <begin position="33"/>
        <end position="382"/>
    </location>
</feature>
<keyword evidence="5" id="KW-0812">Transmembrane</keyword>
<dbReference type="EMBL" id="VLKF01000001">
    <property type="protein sequence ID" value="TWH75377.1"/>
    <property type="molecule type" value="Genomic_DNA"/>
</dbReference>
<feature type="transmembrane region" description="Helical" evidence="5">
    <location>
        <begin position="32"/>
        <end position="51"/>
    </location>
</feature>
<reference evidence="7 8" key="1">
    <citation type="submission" date="2019-07" db="EMBL/GenBank/DDBJ databases">
        <title>R&amp;d 2014.</title>
        <authorList>
            <person name="Klenk H.-P."/>
        </authorList>
    </citation>
    <scope>NUCLEOTIDE SEQUENCE [LARGE SCALE GENOMIC DNA]</scope>
    <source>
        <strain evidence="7 8">DSM 45764</strain>
    </source>
</reference>
<dbReference type="GO" id="GO:0004553">
    <property type="term" value="F:hydrolase activity, hydrolyzing O-glycosyl compounds"/>
    <property type="evidence" value="ECO:0007669"/>
    <property type="project" value="InterPro"/>
</dbReference>
<name>A0A562IWN8_9ACTN</name>
<keyword evidence="8" id="KW-1185">Reference proteome</keyword>
<dbReference type="InterPro" id="IPR017853">
    <property type="entry name" value="GH"/>
</dbReference>
<evidence type="ECO:0000256" key="4">
    <source>
        <dbReference type="SAM" id="MobiDB-lite"/>
    </source>
</evidence>
<keyword evidence="1 3" id="KW-0378">Hydrolase</keyword>
<dbReference type="Proteomes" id="UP000321490">
    <property type="component" value="Unassembled WGS sequence"/>
</dbReference>
<evidence type="ECO:0000313" key="8">
    <source>
        <dbReference type="Proteomes" id="UP000321490"/>
    </source>
</evidence>
<dbReference type="PROSITE" id="PS51764">
    <property type="entry name" value="GH26"/>
    <property type="match status" value="1"/>
</dbReference>
<evidence type="ECO:0000256" key="1">
    <source>
        <dbReference type="ARBA" id="ARBA00022801"/>
    </source>
</evidence>
<dbReference type="RefSeq" id="WP_153360492.1">
    <property type="nucleotide sequence ID" value="NZ_ML762494.1"/>
</dbReference>
<sequence length="382" mass="42885">MDAHRTTGTDLAGSRPAEPAAGPGRSRGRLRWLLVAAALALVVVVVAVVRWTGDDPQPPVSAPPPPDAESPAPLTRADWQGTGVGVFRKTDPEAVQGYEEWLGRPVELAVDFSSREDWRDISRPQYQFDAWEGLPYRLVLGIAMLPDEVDASLEAGARGEYDEYFQTLAEGLVDAGQEDAILRIGWEFNLPSWVWSSEDEDTWVAYWRRIVDVMRSVDGEQFRFDWNVNNGPSRIDAVDYYPGDEYVDYVGVDAYDVTGAVYPIPDDCDQACADALRREAWRDEIYGGERGLRFWSEFAAQHDKQLSLPEWGVWERNDGIGGGDNPYYIEQMAEFIADPENRVGYQAYFENANSQGTHELLGDDFPRARERYLELFGGPEAG</sequence>
<dbReference type="Gene3D" id="3.20.20.80">
    <property type="entry name" value="Glycosidases"/>
    <property type="match status" value="1"/>
</dbReference>
<comment type="similarity">
    <text evidence="3">Belongs to the glycosyl hydrolase 26 family.</text>
</comment>
<dbReference type="SUPFAM" id="SSF51445">
    <property type="entry name" value="(Trans)glycosidases"/>
    <property type="match status" value="1"/>
</dbReference>
<comment type="caution">
    <text evidence="7">The sequence shown here is derived from an EMBL/GenBank/DDBJ whole genome shotgun (WGS) entry which is preliminary data.</text>
</comment>
<evidence type="ECO:0000313" key="7">
    <source>
        <dbReference type="EMBL" id="TWH75377.1"/>
    </source>
</evidence>
<keyword evidence="2 3" id="KW-0326">Glycosidase</keyword>
<accession>A0A562IWN8</accession>
<dbReference type="OrthoDB" id="3684589at2"/>
<feature type="compositionally biased region" description="Pro residues" evidence="4">
    <location>
        <begin position="56"/>
        <end position="68"/>
    </location>
</feature>
<gene>
    <name evidence="7" type="ORF">JD78_03933</name>
</gene>
<feature type="region of interest" description="Disordered" evidence="4">
    <location>
        <begin position="1"/>
        <end position="25"/>
    </location>
</feature>
<evidence type="ECO:0000256" key="5">
    <source>
        <dbReference type="SAM" id="Phobius"/>
    </source>
</evidence>